<dbReference type="OrthoDB" id="6407410at2759"/>
<feature type="domain" description="Yippee" evidence="5">
    <location>
        <begin position="13"/>
        <end position="110"/>
    </location>
</feature>
<evidence type="ECO:0000259" key="5">
    <source>
        <dbReference type="PROSITE" id="PS51792"/>
    </source>
</evidence>
<dbReference type="InterPro" id="IPR004910">
    <property type="entry name" value="Yippee/Mis18/Cereblon"/>
</dbReference>
<evidence type="ECO:0000313" key="7">
    <source>
        <dbReference type="Proteomes" id="UP000646827"/>
    </source>
</evidence>
<keyword evidence="2" id="KW-0479">Metal-binding</keyword>
<dbReference type="PROSITE" id="PS51792">
    <property type="entry name" value="YIPPEE"/>
    <property type="match status" value="1"/>
</dbReference>
<proteinExistence type="inferred from homology"/>
<evidence type="ECO:0000256" key="2">
    <source>
        <dbReference type="ARBA" id="ARBA00022723"/>
    </source>
</evidence>
<comment type="similarity">
    <text evidence="1 4">Belongs to the yippee family.</text>
</comment>
<accession>A0A8H7S1G8</accession>
<reference evidence="6 7" key="1">
    <citation type="submission" date="2020-12" db="EMBL/GenBank/DDBJ databases">
        <title>Metabolic potential, ecology and presence of endohyphal bacteria is reflected in genomic diversity of Mucoromycotina.</title>
        <authorList>
            <person name="Muszewska A."/>
            <person name="Okrasinska A."/>
            <person name="Steczkiewicz K."/>
            <person name="Drgas O."/>
            <person name="Orlowska M."/>
            <person name="Perlinska-Lenart U."/>
            <person name="Aleksandrzak-Piekarczyk T."/>
            <person name="Szatraj K."/>
            <person name="Zielenkiewicz U."/>
            <person name="Pilsyk S."/>
            <person name="Malc E."/>
            <person name="Mieczkowski P."/>
            <person name="Kruszewska J.S."/>
            <person name="Biernat P."/>
            <person name="Pawlowska J."/>
        </authorList>
    </citation>
    <scope>NUCLEOTIDE SEQUENCE [LARGE SCALE GENOMIC DNA]</scope>
    <source>
        <strain evidence="6 7">CBS 142.35</strain>
    </source>
</reference>
<keyword evidence="7" id="KW-1185">Reference proteome</keyword>
<dbReference type="InterPro" id="IPR034751">
    <property type="entry name" value="Yippee"/>
</dbReference>
<evidence type="ECO:0000256" key="1">
    <source>
        <dbReference type="ARBA" id="ARBA00005613"/>
    </source>
</evidence>
<dbReference type="AlphaFoldDB" id="A0A8H7S1G8"/>
<dbReference type="Proteomes" id="UP000646827">
    <property type="component" value="Unassembled WGS sequence"/>
</dbReference>
<dbReference type="GO" id="GO:0046872">
    <property type="term" value="F:metal ion binding"/>
    <property type="evidence" value="ECO:0007669"/>
    <property type="project" value="UniProtKB-KW"/>
</dbReference>
<gene>
    <name evidence="6" type="ORF">INT45_000653</name>
</gene>
<evidence type="ECO:0000256" key="3">
    <source>
        <dbReference type="ARBA" id="ARBA00022833"/>
    </source>
</evidence>
<evidence type="ECO:0000256" key="4">
    <source>
        <dbReference type="RuleBase" id="RU110713"/>
    </source>
</evidence>
<comment type="caution">
    <text evidence="6">The sequence shown here is derived from an EMBL/GenBank/DDBJ whole genome shotgun (WGS) entry which is preliminary data.</text>
</comment>
<name>A0A8H7S1G8_9FUNG</name>
<protein>
    <recommendedName>
        <fullName evidence="4">Protein yippee-like</fullName>
    </recommendedName>
</protein>
<dbReference type="PANTHER" id="PTHR13848">
    <property type="entry name" value="PROTEIN YIPPEE-LIKE CG15309-RELATED"/>
    <property type="match status" value="1"/>
</dbReference>
<sequence>MGLIYRTFLEGNNIYACSQCKTHLATEDFILSKQFQGKYGQAYLFHQVVNIIQGDEQDRTMTTGLHTIKDVLCTKCNTILGWIYIKAYNDDNKYKEGKCVLESKLLIEAH</sequence>
<dbReference type="Pfam" id="PF03226">
    <property type="entry name" value="Yippee-Mis18"/>
    <property type="match status" value="1"/>
</dbReference>
<evidence type="ECO:0000313" key="6">
    <source>
        <dbReference type="EMBL" id="KAG2220428.1"/>
    </source>
</evidence>
<organism evidence="6 7">
    <name type="scientific">Circinella minor</name>
    <dbReference type="NCBI Taxonomy" id="1195481"/>
    <lineage>
        <taxon>Eukaryota</taxon>
        <taxon>Fungi</taxon>
        <taxon>Fungi incertae sedis</taxon>
        <taxon>Mucoromycota</taxon>
        <taxon>Mucoromycotina</taxon>
        <taxon>Mucoromycetes</taxon>
        <taxon>Mucorales</taxon>
        <taxon>Lichtheimiaceae</taxon>
        <taxon>Circinella</taxon>
    </lineage>
</organism>
<dbReference type="InterPro" id="IPR039058">
    <property type="entry name" value="Yippee_fam"/>
</dbReference>
<keyword evidence="3" id="KW-0862">Zinc</keyword>
<dbReference type="EMBL" id="JAEPRB010000141">
    <property type="protein sequence ID" value="KAG2220428.1"/>
    <property type="molecule type" value="Genomic_DNA"/>
</dbReference>